<dbReference type="GO" id="GO:0051225">
    <property type="term" value="P:spindle assembly"/>
    <property type="evidence" value="ECO:0007669"/>
    <property type="project" value="InterPro"/>
</dbReference>
<dbReference type="GO" id="GO:1990498">
    <property type="term" value="C:mitotic spindle microtubule"/>
    <property type="evidence" value="ECO:0007669"/>
    <property type="project" value="TreeGrafter"/>
</dbReference>
<dbReference type="GO" id="GO:0008017">
    <property type="term" value="F:microtubule binding"/>
    <property type="evidence" value="ECO:0007669"/>
    <property type="project" value="TreeGrafter"/>
</dbReference>
<dbReference type="Pfam" id="PF14661">
    <property type="entry name" value="HAUS6_N"/>
    <property type="match status" value="1"/>
</dbReference>
<evidence type="ECO:0000256" key="1">
    <source>
        <dbReference type="SAM" id="Coils"/>
    </source>
</evidence>
<sequence>MALKAQKALELQVNEMIHKNISILTYFHPPHKDFHEIFRKDMFIKNNKSAFIHVVYYLLHTLNPNVIKTKIRSWPVLDVNYERQFRNEVFKYLNELNDIYKNAKLPSVMASQLVSPGGFRFAKYILKLSILVLQEVQMNNSRLGNKILMRPNLSRHGVTAEKQILHIDKLTSHINHETQLKRLEFHKKYLELKDEADKILKELEEVQTAIKEMQDKINGFNVNVIKNSQQYEERIEFINADLLKVTLHCDVLHQIKEKLDYIRKSNLTLENTSISCEELDLISLFEKFHLEMESYCLEMESLTEPELDHYIEKFVKCNKEFVLLKNNLDNIRKKWINLSANIQKTYNAFKHTKPIIQNKDIFALQLSSSDSTILAVPLDCSVSYCLESTSYNYKMSTENDAESQENPFKWRHPHEIMKLHRLKRKKKALQARLDLKSTSSLSPNSTSGFQSLLTETKRKNPFITNYDNKRIKSDSIDVDTSTDSTLFKLLHCGTDTLVNKENRTSFSNILKQDKNEDEIKIVGGERWIPIDWTLKSRARFFSTKQFQWSQKLKISEEASSLTSFTRCLDTSSTTTLDISPNARFHQCCLYWQFPYLPWLNLFPRTSKRASSTIASIATNPIIKQSLQESWVDGLKSLFH</sequence>
<evidence type="ECO:0000313" key="4">
    <source>
        <dbReference type="Proteomes" id="UP001458880"/>
    </source>
</evidence>
<gene>
    <name evidence="3" type="ORF">QE152_g646</name>
</gene>
<name>A0AAW1NL92_POPJA</name>
<evidence type="ECO:0000313" key="3">
    <source>
        <dbReference type="EMBL" id="KAK9758740.1"/>
    </source>
</evidence>
<comment type="caution">
    <text evidence="3">The sequence shown here is derived from an EMBL/GenBank/DDBJ whole genome shotgun (WGS) entry which is preliminary data.</text>
</comment>
<dbReference type="AlphaFoldDB" id="A0AAW1NL92"/>
<accession>A0AAW1NL92</accession>
<feature type="domain" description="HAUS augmin-like complex subunit 6 N-terminal" evidence="2">
    <location>
        <begin position="18"/>
        <end position="228"/>
    </location>
</feature>
<dbReference type="GO" id="GO:0070652">
    <property type="term" value="C:HAUS complex"/>
    <property type="evidence" value="ECO:0007669"/>
    <property type="project" value="InterPro"/>
</dbReference>
<dbReference type="PANTHER" id="PTHR16151">
    <property type="entry name" value="HAUS AUGMIN-LIKE COMPLEX SUBUNIT 6"/>
    <property type="match status" value="1"/>
</dbReference>
<evidence type="ECO:0000259" key="2">
    <source>
        <dbReference type="Pfam" id="PF14661"/>
    </source>
</evidence>
<dbReference type="InterPro" id="IPR026797">
    <property type="entry name" value="HAUS_6"/>
</dbReference>
<keyword evidence="4" id="KW-1185">Reference proteome</keyword>
<dbReference type="InterPro" id="IPR028163">
    <property type="entry name" value="HAUS_6_N"/>
</dbReference>
<keyword evidence="1" id="KW-0175">Coiled coil</keyword>
<dbReference type="Proteomes" id="UP001458880">
    <property type="component" value="Unassembled WGS sequence"/>
</dbReference>
<dbReference type="PANTHER" id="PTHR16151:SF2">
    <property type="entry name" value="HAUS AUGMIN-LIKE COMPLEX SUBUNIT 6"/>
    <property type="match status" value="1"/>
</dbReference>
<dbReference type="EMBL" id="JASPKY010000003">
    <property type="protein sequence ID" value="KAK9758740.1"/>
    <property type="molecule type" value="Genomic_DNA"/>
</dbReference>
<reference evidence="3 4" key="1">
    <citation type="journal article" date="2024" name="BMC Genomics">
        <title>De novo assembly and annotation of Popillia japonica's genome with initial clues to its potential as an invasive pest.</title>
        <authorList>
            <person name="Cucini C."/>
            <person name="Boschi S."/>
            <person name="Funari R."/>
            <person name="Cardaioli E."/>
            <person name="Iannotti N."/>
            <person name="Marturano G."/>
            <person name="Paoli F."/>
            <person name="Bruttini M."/>
            <person name="Carapelli A."/>
            <person name="Frati F."/>
            <person name="Nardi F."/>
        </authorList>
    </citation>
    <scope>NUCLEOTIDE SEQUENCE [LARGE SCALE GENOMIC DNA]</scope>
    <source>
        <strain evidence="3">DMR45628</strain>
    </source>
</reference>
<proteinExistence type="predicted"/>
<organism evidence="3 4">
    <name type="scientific">Popillia japonica</name>
    <name type="common">Japanese beetle</name>
    <dbReference type="NCBI Taxonomy" id="7064"/>
    <lineage>
        <taxon>Eukaryota</taxon>
        <taxon>Metazoa</taxon>
        <taxon>Ecdysozoa</taxon>
        <taxon>Arthropoda</taxon>
        <taxon>Hexapoda</taxon>
        <taxon>Insecta</taxon>
        <taxon>Pterygota</taxon>
        <taxon>Neoptera</taxon>
        <taxon>Endopterygota</taxon>
        <taxon>Coleoptera</taxon>
        <taxon>Polyphaga</taxon>
        <taxon>Scarabaeiformia</taxon>
        <taxon>Scarabaeidae</taxon>
        <taxon>Rutelinae</taxon>
        <taxon>Popillia</taxon>
    </lineage>
</organism>
<feature type="coiled-coil region" evidence="1">
    <location>
        <begin position="186"/>
        <end position="223"/>
    </location>
</feature>
<protein>
    <submittedName>
        <fullName evidence="3">HAUS augmin-like complex subunit 6 N-terminus</fullName>
    </submittedName>
</protein>